<sequence>MNYTITEDCIRELYRSLKISDAGQLEINNIADKLDLKVCYANVSFRFENIIVLKSSNKEREWQEFGHELAHYLGHTGNQAKMYYMFRDLQEDQANHFAYHFCVPTFMLQKERNLTVYRIMNLFNVEYEFAFNRLEMYERKMIDAGVYNQAR</sequence>
<proteinExistence type="predicted"/>
<feature type="domain" description="IrrE N-terminal-like" evidence="1">
    <location>
        <begin position="46"/>
        <end position="134"/>
    </location>
</feature>
<reference evidence="2 3" key="1">
    <citation type="submission" date="2021-03" db="EMBL/GenBank/DDBJ databases">
        <title>Genomic Encyclopedia of Type Strains, Phase IV (KMG-IV): sequencing the most valuable type-strain genomes for metagenomic binning, comparative biology and taxonomic classification.</title>
        <authorList>
            <person name="Goeker M."/>
        </authorList>
    </citation>
    <scope>NUCLEOTIDE SEQUENCE [LARGE SCALE GENOMIC DNA]</scope>
    <source>
        <strain evidence="2 3">DSM 25609</strain>
    </source>
</reference>
<name>A0ABS4IL29_9BACI</name>
<dbReference type="EMBL" id="JAGGKX010000029">
    <property type="protein sequence ID" value="MBP1971641.1"/>
    <property type="molecule type" value="Genomic_DNA"/>
</dbReference>
<keyword evidence="3" id="KW-1185">Reference proteome</keyword>
<dbReference type="RefSeq" id="WP_209464659.1">
    <property type="nucleotide sequence ID" value="NZ_CP110224.1"/>
</dbReference>
<gene>
    <name evidence="2" type="ORF">J2Z83_003792</name>
</gene>
<evidence type="ECO:0000259" key="1">
    <source>
        <dbReference type="Pfam" id="PF06114"/>
    </source>
</evidence>
<dbReference type="Pfam" id="PF06114">
    <property type="entry name" value="Peptidase_M78"/>
    <property type="match status" value="1"/>
</dbReference>
<dbReference type="InterPro" id="IPR010359">
    <property type="entry name" value="IrrE_HExxH"/>
</dbReference>
<evidence type="ECO:0000313" key="3">
    <source>
        <dbReference type="Proteomes" id="UP001519345"/>
    </source>
</evidence>
<comment type="caution">
    <text evidence="2">The sequence shown here is derived from an EMBL/GenBank/DDBJ whole genome shotgun (WGS) entry which is preliminary data.</text>
</comment>
<dbReference type="Gene3D" id="1.10.10.2910">
    <property type="match status" value="1"/>
</dbReference>
<organism evidence="2 3">
    <name type="scientific">Virgibacillus natechei</name>
    <dbReference type="NCBI Taxonomy" id="1216297"/>
    <lineage>
        <taxon>Bacteria</taxon>
        <taxon>Bacillati</taxon>
        <taxon>Bacillota</taxon>
        <taxon>Bacilli</taxon>
        <taxon>Bacillales</taxon>
        <taxon>Bacillaceae</taxon>
        <taxon>Virgibacillus</taxon>
    </lineage>
</organism>
<evidence type="ECO:0000313" key="2">
    <source>
        <dbReference type="EMBL" id="MBP1971641.1"/>
    </source>
</evidence>
<accession>A0ABS4IL29</accession>
<protein>
    <submittedName>
        <fullName evidence="2">Zn-dependent peptidase ImmA (M78 family)</fullName>
    </submittedName>
</protein>
<dbReference type="Proteomes" id="UP001519345">
    <property type="component" value="Unassembled WGS sequence"/>
</dbReference>